<gene>
    <name evidence="12" type="ORF">A1Q1_06624</name>
</gene>
<feature type="compositionally biased region" description="Pro residues" evidence="9">
    <location>
        <begin position="501"/>
        <end position="513"/>
    </location>
</feature>
<evidence type="ECO:0000259" key="10">
    <source>
        <dbReference type="Pfam" id="PF04652"/>
    </source>
</evidence>
<dbReference type="KEGG" id="tasa:A1Q1_06624"/>
<dbReference type="AlphaFoldDB" id="J5TQ49"/>
<dbReference type="GeneID" id="25990136"/>
<evidence type="ECO:0000256" key="4">
    <source>
        <dbReference type="ARBA" id="ARBA00022448"/>
    </source>
</evidence>
<comment type="subcellular location">
    <subcellularLocation>
        <location evidence="2">Cytoplasm</location>
    </subcellularLocation>
    <subcellularLocation>
        <location evidence="1">Endosome membrane</location>
        <topology evidence="1">Peripheral membrane protein</topology>
    </subcellularLocation>
</comment>
<feature type="domain" description="Vta1/callose synthase N-terminal" evidence="10">
    <location>
        <begin position="24"/>
        <end position="117"/>
    </location>
</feature>
<feature type="compositionally biased region" description="Low complexity" evidence="9">
    <location>
        <begin position="415"/>
        <end position="432"/>
    </location>
</feature>
<name>J5TQ49_TRIAS</name>
<dbReference type="PANTHER" id="PTHR46009:SF1">
    <property type="entry name" value="VACUOLAR PROTEIN SORTING-ASSOCIATED PROTEIN VTA1 HOMOLOG"/>
    <property type="match status" value="1"/>
</dbReference>
<feature type="compositionally biased region" description="Low complexity" evidence="9">
    <location>
        <begin position="321"/>
        <end position="336"/>
    </location>
</feature>
<dbReference type="Pfam" id="PF04652">
    <property type="entry name" value="Vta1"/>
    <property type="match status" value="1"/>
</dbReference>
<feature type="compositionally biased region" description="Polar residues" evidence="9">
    <location>
        <begin position="248"/>
        <end position="260"/>
    </location>
</feature>
<dbReference type="Proteomes" id="UP000002748">
    <property type="component" value="Unassembled WGS sequence"/>
</dbReference>
<evidence type="ECO:0000256" key="7">
    <source>
        <dbReference type="ARBA" id="ARBA00022927"/>
    </source>
</evidence>
<dbReference type="EMBL" id="ALBS01000034">
    <property type="protein sequence ID" value="EJT52086.1"/>
    <property type="molecule type" value="Genomic_DNA"/>
</dbReference>
<keyword evidence="6" id="KW-0967">Endosome</keyword>
<dbReference type="GO" id="GO:0015031">
    <property type="term" value="P:protein transport"/>
    <property type="evidence" value="ECO:0007669"/>
    <property type="project" value="UniProtKB-KW"/>
</dbReference>
<keyword evidence="8" id="KW-0472">Membrane</keyword>
<dbReference type="HOGENOM" id="CLU_030378_5_0_1"/>
<dbReference type="GO" id="GO:0005771">
    <property type="term" value="C:multivesicular body"/>
    <property type="evidence" value="ECO:0007669"/>
    <property type="project" value="TreeGrafter"/>
</dbReference>
<feature type="compositionally biased region" description="Pro residues" evidence="9">
    <location>
        <begin position="288"/>
        <end position="301"/>
    </location>
</feature>
<dbReference type="VEuPathDB" id="FungiDB:A1Q1_06624"/>
<keyword evidence="7" id="KW-0653">Protein transport</keyword>
<keyword evidence="5" id="KW-0963">Cytoplasm</keyword>
<dbReference type="GO" id="GO:0032511">
    <property type="term" value="P:late endosome to vacuole transport via multivesicular body sorting pathway"/>
    <property type="evidence" value="ECO:0007669"/>
    <property type="project" value="InterPro"/>
</dbReference>
<reference evidence="12 13" key="1">
    <citation type="journal article" date="2012" name="Eukaryot. Cell">
        <title>Draft genome sequence of CBS 2479, the standard type strain of Trichosporon asahii.</title>
        <authorList>
            <person name="Yang R.Y."/>
            <person name="Li H.T."/>
            <person name="Zhu H."/>
            <person name="Zhou G.P."/>
            <person name="Wang M."/>
            <person name="Wang L."/>
        </authorList>
    </citation>
    <scope>NUCLEOTIDE SEQUENCE [LARGE SCALE GENOMIC DNA]</scope>
    <source>
        <strain evidence="13">ATCC 90039 / CBS 2479 / JCM 2466 / KCTC 7840 / NCYC 2677 / UAMH 7654</strain>
    </source>
</reference>
<evidence type="ECO:0000259" key="11">
    <source>
        <dbReference type="Pfam" id="PF18097"/>
    </source>
</evidence>
<feature type="domain" description="Vta1 C-terminal" evidence="11">
    <location>
        <begin position="541"/>
        <end position="576"/>
    </location>
</feature>
<organism evidence="12 13">
    <name type="scientific">Trichosporon asahii var. asahii (strain ATCC 90039 / CBS 2479 / JCM 2466 / KCTC 7840 / NBRC 103889/ NCYC 2677 / UAMH 7654)</name>
    <name type="common">Yeast</name>
    <dbReference type="NCBI Taxonomy" id="1186058"/>
    <lineage>
        <taxon>Eukaryota</taxon>
        <taxon>Fungi</taxon>
        <taxon>Dikarya</taxon>
        <taxon>Basidiomycota</taxon>
        <taxon>Agaricomycotina</taxon>
        <taxon>Tremellomycetes</taxon>
        <taxon>Trichosporonales</taxon>
        <taxon>Trichosporonaceae</taxon>
        <taxon>Trichosporon</taxon>
    </lineage>
</organism>
<dbReference type="OrthoDB" id="391137at2759"/>
<evidence type="ECO:0000256" key="1">
    <source>
        <dbReference type="ARBA" id="ARBA00004481"/>
    </source>
</evidence>
<dbReference type="RefSeq" id="XP_014183148.1">
    <property type="nucleotide sequence ID" value="XM_014327673.1"/>
</dbReference>
<feature type="compositionally biased region" description="Low complexity" evidence="9">
    <location>
        <begin position="514"/>
        <end position="525"/>
    </location>
</feature>
<evidence type="ECO:0000256" key="2">
    <source>
        <dbReference type="ARBA" id="ARBA00004496"/>
    </source>
</evidence>
<comment type="caution">
    <text evidence="12">The sequence shown here is derived from an EMBL/GenBank/DDBJ whole genome shotgun (WGS) entry which is preliminary data.</text>
</comment>
<dbReference type="GO" id="GO:0010008">
    <property type="term" value="C:endosome membrane"/>
    <property type="evidence" value="ECO:0007669"/>
    <property type="project" value="UniProtKB-SubCell"/>
</dbReference>
<feature type="region of interest" description="Disordered" evidence="9">
    <location>
        <begin position="190"/>
        <end position="543"/>
    </location>
</feature>
<comment type="similarity">
    <text evidence="3">Belongs to the VTA1 family.</text>
</comment>
<evidence type="ECO:0000256" key="5">
    <source>
        <dbReference type="ARBA" id="ARBA00022490"/>
    </source>
</evidence>
<evidence type="ECO:0000256" key="3">
    <source>
        <dbReference type="ARBA" id="ARBA00007895"/>
    </source>
</evidence>
<dbReference type="Gene3D" id="1.25.40.270">
    <property type="entry name" value="Vacuolar protein sorting-associated protein vta1"/>
    <property type="match status" value="1"/>
</dbReference>
<dbReference type="InterPro" id="IPR044538">
    <property type="entry name" value="Vta1-like"/>
</dbReference>
<dbReference type="Pfam" id="PF18097">
    <property type="entry name" value="Vta1_C"/>
    <property type="match status" value="1"/>
</dbReference>
<keyword evidence="4" id="KW-0813">Transport</keyword>
<protein>
    <submittedName>
        <fullName evidence="12">Late endosome to vacuole transport-related protein</fullName>
    </submittedName>
</protein>
<dbReference type="InterPro" id="IPR039431">
    <property type="entry name" value="Vta1/CALS_N"/>
</dbReference>
<accession>J5TQ49</accession>
<dbReference type="InterPro" id="IPR041212">
    <property type="entry name" value="Vta1_C"/>
</dbReference>
<dbReference type="InterPro" id="IPR023175">
    <property type="entry name" value="Vta1/CALS_N_sf"/>
</dbReference>
<dbReference type="PANTHER" id="PTHR46009">
    <property type="entry name" value="VACUOLAR PROTEIN SORTING-ASSOCIATED PROTEIN VTA1 HOMOLOG"/>
    <property type="match status" value="1"/>
</dbReference>
<evidence type="ECO:0000256" key="9">
    <source>
        <dbReference type="SAM" id="MobiDB-lite"/>
    </source>
</evidence>
<feature type="compositionally biased region" description="Low complexity" evidence="9">
    <location>
        <begin position="345"/>
        <end position="356"/>
    </location>
</feature>
<sequence>MSGPLDDITIPTNPPPELKSRCADFLKRAAETRKAEPVISYWCTLAAAESALELKDRSSEGTKFLLSLMDTLEAMKAALADNEAVTSAAAGAAYVENFALRVFMNADNMDRAGKWDKGRGRPAYLSIRRHTQVALLAWTLLSLRADARSVIRAFLAASHFFGVLKSCNGGVLLEEYARWKAADLAKALREGREPVHGPPVPEEPLVDPDLPSAPIDAADAAALGLPSVPSEGSPGRRANAPPSVEIPQDTSDTGNWSTVATPGVDGPESSLPSIPSHSPSGSLSTPVVSPPVPPKDLPSPPSMNTRKASAGSTGSTGSGDAGTPKPSSPRTSSPKTSPKKDAKPRSSSMSRSQSGGSEREKKNVRFMGPDGAPLSPGGEMDGDEKRFDEPSAPPPSEVGAAPAATAPPQSPPTPTSARSPVRSPAKSPVSSPQAPPPAIPGALASMPPPFNGMPAPSSLPGIGAAPSLAAAGALGGTGVLGGSYTPPPTHPAPSTHTHAPAPAPPAPSAPTAPAPISAPILAPAPVQAYSTGPPRKLNRKETEQVQKHARWAISALEFDDPETAKKELIKALEMLG</sequence>
<feature type="compositionally biased region" description="Low complexity" evidence="9">
    <location>
        <begin position="267"/>
        <end position="287"/>
    </location>
</feature>
<evidence type="ECO:0000313" key="12">
    <source>
        <dbReference type="EMBL" id="EJT52086.1"/>
    </source>
</evidence>
<feature type="compositionally biased region" description="Low complexity" evidence="9">
    <location>
        <begin position="207"/>
        <end position="226"/>
    </location>
</feature>
<evidence type="ECO:0000313" key="13">
    <source>
        <dbReference type="Proteomes" id="UP000002748"/>
    </source>
</evidence>
<dbReference type="Gene3D" id="1.20.5.420">
    <property type="entry name" value="Immunoglobulin FC, subunit C"/>
    <property type="match status" value="1"/>
</dbReference>
<feature type="compositionally biased region" description="Low complexity" evidence="9">
    <location>
        <begin position="459"/>
        <end position="472"/>
    </location>
</feature>
<proteinExistence type="inferred from homology"/>
<evidence type="ECO:0000256" key="6">
    <source>
        <dbReference type="ARBA" id="ARBA00022753"/>
    </source>
</evidence>
<evidence type="ECO:0000256" key="8">
    <source>
        <dbReference type="ARBA" id="ARBA00023136"/>
    </source>
</evidence>